<feature type="transmembrane region" description="Helical" evidence="2">
    <location>
        <begin position="422"/>
        <end position="442"/>
    </location>
</feature>
<evidence type="ECO:0000256" key="2">
    <source>
        <dbReference type="SAM" id="Phobius"/>
    </source>
</evidence>
<evidence type="ECO:0000256" key="1">
    <source>
        <dbReference type="SAM" id="MobiDB-lite"/>
    </source>
</evidence>
<feature type="compositionally biased region" description="Basic and acidic residues" evidence="1">
    <location>
        <begin position="273"/>
        <end position="283"/>
    </location>
</feature>
<accession>A0A927N5S9</accession>
<evidence type="ECO:0000256" key="3">
    <source>
        <dbReference type="SAM" id="SignalP"/>
    </source>
</evidence>
<dbReference type="AlphaFoldDB" id="A0A927N5S9"/>
<feature type="signal peptide" evidence="3">
    <location>
        <begin position="1"/>
        <end position="27"/>
    </location>
</feature>
<feature type="region of interest" description="Disordered" evidence="1">
    <location>
        <begin position="273"/>
        <end position="307"/>
    </location>
</feature>
<evidence type="ECO:0000313" key="7">
    <source>
        <dbReference type="Proteomes" id="UP000638648"/>
    </source>
</evidence>
<protein>
    <submittedName>
        <fullName evidence="6">Uncharacterized protein (TIGR04222 family)</fullName>
    </submittedName>
</protein>
<dbReference type="Proteomes" id="UP000638648">
    <property type="component" value="Unassembled WGS sequence"/>
</dbReference>
<feature type="chain" id="PRO_5038942094" evidence="3">
    <location>
        <begin position="28"/>
        <end position="575"/>
    </location>
</feature>
<dbReference type="InterPro" id="IPR018702">
    <property type="entry name" value="DUF2207"/>
</dbReference>
<evidence type="ECO:0000259" key="4">
    <source>
        <dbReference type="Pfam" id="PF09972"/>
    </source>
</evidence>
<dbReference type="InterPro" id="IPR048389">
    <property type="entry name" value="YciQ-like_C"/>
</dbReference>
<organism evidence="6 7">
    <name type="scientific">Actinopolymorpha pittospori</name>
    <dbReference type="NCBI Taxonomy" id="648752"/>
    <lineage>
        <taxon>Bacteria</taxon>
        <taxon>Bacillati</taxon>
        <taxon>Actinomycetota</taxon>
        <taxon>Actinomycetes</taxon>
        <taxon>Propionibacteriales</taxon>
        <taxon>Actinopolymorphaceae</taxon>
        <taxon>Actinopolymorpha</taxon>
    </lineage>
</organism>
<sequence length="575" mass="61338">MARAPRLRTLAVAATAALAVLVPVAAAAAAAPADDVVSELVAGVRVDADGSLRVTETQRYDFGRTPNADLRRTLRIRVPFDADQDEVFTVTNVRASVDGRSVPVSRDDSDGLAALTVDLDRPLTGRHTLRWDYDVQGAVRRTSDGLEVSWPVVQGLSTPVRSARVNLSAPAVSWAVCFAGGAGSTMPCTAAQLGESSAPVFVQQGLDSGERMTIVAGLPTASAVRPDQRLDQRWSLRTAFSLTPLTIGLLVGLVALAGLSVLALWWTRGRDTGAPKDGQEDGYRPLVAEPDGRTRFAPPEGIRPGQMGTLVDERADVVDIVATVLDLAMRGLLVIEEGGRPSRHRGPQWLIHRTGAATDDLAPYERAVLDLLFDSGSRDVVSLPEIAGAPSERLDAVRDQLYADVHARGWFHHRPDAVRSRWTTAGAALALVGVVLTVVLAITTELGLVGLAVVLAGGVLAWGGDLAPSRTGKGSALLARLRDLRRYLATADGSDLPENHRAELAARFLPYAVVFGLEDRWAETFAASGRPGAPDAGLEWFRAPEDWHRIDVPDSLDAFVAALSNAISPGRRLRI</sequence>
<feature type="domain" description="Predicted membrane protein YciQ-like C-terminal" evidence="5">
    <location>
        <begin position="296"/>
        <end position="525"/>
    </location>
</feature>
<comment type="caution">
    <text evidence="6">The sequence shown here is derived from an EMBL/GenBank/DDBJ whole genome shotgun (WGS) entry which is preliminary data.</text>
</comment>
<reference evidence="6" key="1">
    <citation type="submission" date="2020-10" db="EMBL/GenBank/DDBJ databases">
        <title>Sequencing the genomes of 1000 actinobacteria strains.</title>
        <authorList>
            <person name="Klenk H.-P."/>
        </authorList>
    </citation>
    <scope>NUCLEOTIDE SEQUENCE</scope>
    <source>
        <strain evidence="6">DSM 45354</strain>
    </source>
</reference>
<keyword evidence="2" id="KW-0812">Transmembrane</keyword>
<evidence type="ECO:0000259" key="5">
    <source>
        <dbReference type="Pfam" id="PF20990"/>
    </source>
</evidence>
<keyword evidence="3" id="KW-0732">Signal</keyword>
<keyword evidence="2" id="KW-1133">Transmembrane helix</keyword>
<feature type="transmembrane region" description="Helical" evidence="2">
    <location>
        <begin position="245"/>
        <end position="266"/>
    </location>
</feature>
<evidence type="ECO:0000313" key="6">
    <source>
        <dbReference type="EMBL" id="MBE1612659.1"/>
    </source>
</evidence>
<feature type="domain" description="DUF2207" evidence="4">
    <location>
        <begin position="43"/>
        <end position="175"/>
    </location>
</feature>
<proteinExistence type="predicted"/>
<dbReference type="RefSeq" id="WP_192755662.1">
    <property type="nucleotide sequence ID" value="NZ_BAABJL010000140.1"/>
</dbReference>
<dbReference type="Pfam" id="PF20990">
    <property type="entry name" value="DUF2207_C"/>
    <property type="match status" value="1"/>
</dbReference>
<name>A0A927N5S9_9ACTN</name>
<dbReference type="EMBL" id="JADBEM010000001">
    <property type="protein sequence ID" value="MBE1612659.1"/>
    <property type="molecule type" value="Genomic_DNA"/>
</dbReference>
<keyword evidence="7" id="KW-1185">Reference proteome</keyword>
<keyword evidence="2" id="KW-0472">Membrane</keyword>
<feature type="transmembrane region" description="Helical" evidence="2">
    <location>
        <begin position="448"/>
        <end position="467"/>
    </location>
</feature>
<gene>
    <name evidence="6" type="ORF">HEB94_009507</name>
</gene>
<dbReference type="Pfam" id="PF09972">
    <property type="entry name" value="DUF2207"/>
    <property type="match status" value="1"/>
</dbReference>